<dbReference type="GO" id="GO:0000978">
    <property type="term" value="F:RNA polymerase II cis-regulatory region sequence-specific DNA binding"/>
    <property type="evidence" value="ECO:0007669"/>
    <property type="project" value="InterPro"/>
</dbReference>
<dbReference type="PANTHER" id="PTHR11267:SF201">
    <property type="entry name" value="T-BOX DOMAIN-CONTAINING PROTEIN"/>
    <property type="match status" value="1"/>
</dbReference>
<dbReference type="SMART" id="SM00425">
    <property type="entry name" value="TBOX"/>
    <property type="match status" value="1"/>
</dbReference>
<dbReference type="PANTHER" id="PTHR11267">
    <property type="entry name" value="T-BOX PROTEIN-RELATED"/>
    <property type="match status" value="1"/>
</dbReference>
<dbReference type="Pfam" id="PF00907">
    <property type="entry name" value="T-box"/>
    <property type="match status" value="1"/>
</dbReference>
<keyword evidence="4 5" id="KW-0539">Nucleus</keyword>
<comment type="caution">
    <text evidence="7">The sequence shown here is derived from an EMBL/GenBank/DDBJ whole genome shotgun (WGS) entry which is preliminary data.</text>
</comment>
<dbReference type="GO" id="GO:0045893">
    <property type="term" value="P:positive regulation of DNA-templated transcription"/>
    <property type="evidence" value="ECO:0007669"/>
    <property type="project" value="InterPro"/>
</dbReference>
<name>A0A813Q7U3_9BILA</name>
<dbReference type="Proteomes" id="UP000663891">
    <property type="component" value="Unassembled WGS sequence"/>
</dbReference>
<dbReference type="InterPro" id="IPR001699">
    <property type="entry name" value="TF_T-box"/>
</dbReference>
<dbReference type="GO" id="GO:0000981">
    <property type="term" value="F:DNA-binding transcription factor activity, RNA polymerase II-specific"/>
    <property type="evidence" value="ECO:0007669"/>
    <property type="project" value="TreeGrafter"/>
</dbReference>
<accession>A0A813Q7U3</accession>
<dbReference type="EMBL" id="CAJOAY010000726">
    <property type="protein sequence ID" value="CAF3723585.1"/>
    <property type="molecule type" value="Genomic_DNA"/>
</dbReference>
<evidence type="ECO:0000313" key="9">
    <source>
        <dbReference type="Proteomes" id="UP000663891"/>
    </source>
</evidence>
<evidence type="ECO:0000313" key="7">
    <source>
        <dbReference type="EMBL" id="CAF0763186.1"/>
    </source>
</evidence>
<dbReference type="InterPro" id="IPR046360">
    <property type="entry name" value="T-box_DNA-bd"/>
</dbReference>
<keyword evidence="1" id="KW-0805">Transcription regulation</keyword>
<dbReference type="AlphaFoldDB" id="A0A813Q7U3"/>
<gene>
    <name evidence="8" type="ORF">OKA104_LOCUS14015</name>
    <name evidence="7" type="ORF">VCS650_LOCUS1935</name>
</gene>
<dbReference type="GO" id="GO:0005634">
    <property type="term" value="C:nucleus"/>
    <property type="evidence" value="ECO:0007669"/>
    <property type="project" value="UniProtKB-SubCell"/>
</dbReference>
<evidence type="ECO:0000256" key="2">
    <source>
        <dbReference type="ARBA" id="ARBA00023125"/>
    </source>
</evidence>
<sequence>MLTPLDTRDDVSKIPTEYYYTHQQSHPYYCSLPFNDNSNNLHHYRPSIYETNHYYPLSNQVNSNNQVSSTVYRPTYHQDYLSEEHANEIVYSQKPSTYSHNLSSSVPTLPSNVTFQQHSSFVQNSNTNNVDYLTSPSNGSCQSDSVIVELVNRPLWMKFASHTHENIITKPGRRMFPVLEFKVYGLKPEVAYDIYVDMVLVDVNYWKFTGKWIPTEQAEQCQKTSHHYLHPDSPTSGAQWMKYDKISFSKLKLTNNKQLTATQSKNQNTIILNSMHKYIPRLNIVEVSGKLPDLISSSNRNSLLPKHTFTFPETEFIAVTAYQNTDITQLKIDNNPFAKGFRDSADNRMTYNPYSYESGNNLPVDYYDNTYEDLHAHKKRRYQ</sequence>
<organism evidence="7 9">
    <name type="scientific">Adineta steineri</name>
    <dbReference type="NCBI Taxonomy" id="433720"/>
    <lineage>
        <taxon>Eukaryota</taxon>
        <taxon>Metazoa</taxon>
        <taxon>Spiralia</taxon>
        <taxon>Gnathifera</taxon>
        <taxon>Rotifera</taxon>
        <taxon>Eurotatoria</taxon>
        <taxon>Bdelloidea</taxon>
        <taxon>Adinetida</taxon>
        <taxon>Adinetidae</taxon>
        <taxon>Adineta</taxon>
    </lineage>
</organism>
<proteinExistence type="predicted"/>
<evidence type="ECO:0000256" key="1">
    <source>
        <dbReference type="ARBA" id="ARBA00023015"/>
    </source>
</evidence>
<evidence type="ECO:0000259" key="6">
    <source>
        <dbReference type="PROSITE" id="PS50252"/>
    </source>
</evidence>
<dbReference type="PROSITE" id="PS50252">
    <property type="entry name" value="TBOX_3"/>
    <property type="match status" value="1"/>
</dbReference>
<dbReference type="SUPFAM" id="SSF49417">
    <property type="entry name" value="p53-like transcription factors"/>
    <property type="match status" value="1"/>
</dbReference>
<dbReference type="InterPro" id="IPR036960">
    <property type="entry name" value="T-box_sf"/>
</dbReference>
<comment type="caution">
    <text evidence="5">Lacks conserved residue(s) required for the propagation of feature annotation.</text>
</comment>
<dbReference type="OrthoDB" id="7442607at2759"/>
<keyword evidence="3" id="KW-0804">Transcription</keyword>
<dbReference type="GO" id="GO:0001708">
    <property type="term" value="P:cell fate specification"/>
    <property type="evidence" value="ECO:0007669"/>
    <property type="project" value="TreeGrafter"/>
</dbReference>
<dbReference type="PRINTS" id="PR00937">
    <property type="entry name" value="TBOX"/>
</dbReference>
<dbReference type="Proteomes" id="UP000663881">
    <property type="component" value="Unassembled WGS sequence"/>
</dbReference>
<dbReference type="GO" id="GO:0000785">
    <property type="term" value="C:chromatin"/>
    <property type="evidence" value="ECO:0007669"/>
    <property type="project" value="TreeGrafter"/>
</dbReference>
<feature type="domain" description="T-box" evidence="6">
    <location>
        <begin position="150"/>
        <end position="343"/>
    </location>
</feature>
<dbReference type="Gene3D" id="2.60.40.820">
    <property type="entry name" value="Transcription factor, T-box"/>
    <property type="match status" value="1"/>
</dbReference>
<evidence type="ECO:0000256" key="4">
    <source>
        <dbReference type="ARBA" id="ARBA00023242"/>
    </source>
</evidence>
<dbReference type="EMBL" id="CAJNON010000009">
    <property type="protein sequence ID" value="CAF0763186.1"/>
    <property type="molecule type" value="Genomic_DNA"/>
</dbReference>
<evidence type="ECO:0000256" key="5">
    <source>
        <dbReference type="PROSITE-ProRule" id="PRU00201"/>
    </source>
</evidence>
<protein>
    <recommendedName>
        <fullName evidence="6">T-box domain-containing protein</fullName>
    </recommendedName>
</protein>
<reference evidence="7" key="1">
    <citation type="submission" date="2021-02" db="EMBL/GenBank/DDBJ databases">
        <authorList>
            <person name="Nowell W R."/>
        </authorList>
    </citation>
    <scope>NUCLEOTIDE SEQUENCE</scope>
</reference>
<comment type="subcellular location">
    <subcellularLocation>
        <location evidence="5">Nucleus</location>
    </subcellularLocation>
</comment>
<evidence type="ECO:0000313" key="8">
    <source>
        <dbReference type="EMBL" id="CAF3723585.1"/>
    </source>
</evidence>
<evidence type="ECO:0000256" key="3">
    <source>
        <dbReference type="ARBA" id="ARBA00023163"/>
    </source>
</evidence>
<dbReference type="InterPro" id="IPR008967">
    <property type="entry name" value="p53-like_TF_DNA-bd_sf"/>
</dbReference>
<keyword evidence="2 5" id="KW-0238">DNA-binding</keyword>